<feature type="compositionally biased region" description="Basic and acidic residues" evidence="1">
    <location>
        <begin position="234"/>
        <end position="248"/>
    </location>
</feature>
<proteinExistence type="predicted"/>
<evidence type="ECO:0000256" key="1">
    <source>
        <dbReference type="SAM" id="MobiDB-lite"/>
    </source>
</evidence>
<name>A0AAE0II97_9PEZI</name>
<feature type="compositionally biased region" description="Polar residues" evidence="1">
    <location>
        <begin position="134"/>
        <end position="155"/>
    </location>
</feature>
<evidence type="ECO:0000313" key="3">
    <source>
        <dbReference type="Proteomes" id="UP001286456"/>
    </source>
</evidence>
<accession>A0AAE0II97</accession>
<feature type="compositionally biased region" description="Acidic residues" evidence="1">
    <location>
        <begin position="93"/>
        <end position="105"/>
    </location>
</feature>
<gene>
    <name evidence="2" type="ORF">B0T19DRAFT_477662</name>
</gene>
<comment type="caution">
    <text evidence="2">The sequence shown here is derived from an EMBL/GenBank/DDBJ whole genome shotgun (WGS) entry which is preliminary data.</text>
</comment>
<organism evidence="2 3">
    <name type="scientific">Cercophora scortea</name>
    <dbReference type="NCBI Taxonomy" id="314031"/>
    <lineage>
        <taxon>Eukaryota</taxon>
        <taxon>Fungi</taxon>
        <taxon>Dikarya</taxon>
        <taxon>Ascomycota</taxon>
        <taxon>Pezizomycotina</taxon>
        <taxon>Sordariomycetes</taxon>
        <taxon>Sordariomycetidae</taxon>
        <taxon>Sordariales</taxon>
        <taxon>Lasiosphaeriaceae</taxon>
        <taxon>Cercophora</taxon>
    </lineage>
</organism>
<evidence type="ECO:0000313" key="2">
    <source>
        <dbReference type="EMBL" id="KAK3324831.1"/>
    </source>
</evidence>
<keyword evidence="3" id="KW-1185">Reference proteome</keyword>
<reference evidence="2" key="2">
    <citation type="submission" date="2023-06" db="EMBL/GenBank/DDBJ databases">
        <authorList>
            <consortium name="Lawrence Berkeley National Laboratory"/>
            <person name="Haridas S."/>
            <person name="Hensen N."/>
            <person name="Bonometti L."/>
            <person name="Westerberg I."/>
            <person name="Brannstrom I.O."/>
            <person name="Guillou S."/>
            <person name="Cros-Aarteil S."/>
            <person name="Calhoun S."/>
            <person name="Kuo A."/>
            <person name="Mondo S."/>
            <person name="Pangilinan J."/>
            <person name="Riley R."/>
            <person name="Labutti K."/>
            <person name="Andreopoulos B."/>
            <person name="Lipzen A."/>
            <person name="Chen C."/>
            <person name="Yanf M."/>
            <person name="Daum C."/>
            <person name="Ng V."/>
            <person name="Clum A."/>
            <person name="Steindorff A."/>
            <person name="Ohm R."/>
            <person name="Martin F."/>
            <person name="Silar P."/>
            <person name="Natvig D."/>
            <person name="Lalanne C."/>
            <person name="Gautier V."/>
            <person name="Ament-Velasquez S.L."/>
            <person name="Kruys A."/>
            <person name="Hutchinson M.I."/>
            <person name="Powell A.J."/>
            <person name="Barry K."/>
            <person name="Miller A.N."/>
            <person name="Grigoriev I.V."/>
            <person name="Debuchy R."/>
            <person name="Gladieux P."/>
            <person name="Thoren M.H."/>
            <person name="Johannesson H."/>
        </authorList>
    </citation>
    <scope>NUCLEOTIDE SEQUENCE</scope>
    <source>
        <strain evidence="2">SMH4131-1</strain>
    </source>
</reference>
<sequence length="277" mass="30818">MRPDSTVYSATELDREIRNLGGTTATNISCETSSRTPSESTPTPTDNPAFGPDPWVRLSNPTADVDGDWDSGDSNVDDGESDDSTVGDRELDYYSDPEDADADEAENPHWDDSDSDDSDDIAAWTMPDLPSRPKPQSANSSPSSEQEQATETTPPVQGIPCHFSILHPEKYHSCATTSNPRSIRGVWRHILAHHRRPHYCPTCFATFDASVLCDIHIRGRTCKRSEPTEAAMDGVREDEMGDLERWRADPAQSPREQWLSIWDTIFPEEKRPPSSSL</sequence>
<feature type="region of interest" description="Disordered" evidence="1">
    <location>
        <begin position="1"/>
        <end position="161"/>
    </location>
</feature>
<dbReference type="EMBL" id="JAUEPO010000004">
    <property type="protein sequence ID" value="KAK3324831.1"/>
    <property type="molecule type" value="Genomic_DNA"/>
</dbReference>
<dbReference type="Proteomes" id="UP001286456">
    <property type="component" value="Unassembled WGS sequence"/>
</dbReference>
<protein>
    <recommendedName>
        <fullName evidence="4">C2H2-type domain-containing protein</fullName>
    </recommendedName>
</protein>
<feature type="compositionally biased region" description="Acidic residues" evidence="1">
    <location>
        <begin position="65"/>
        <end position="85"/>
    </location>
</feature>
<evidence type="ECO:0008006" key="4">
    <source>
        <dbReference type="Google" id="ProtNLM"/>
    </source>
</evidence>
<feature type="compositionally biased region" description="Low complexity" evidence="1">
    <location>
        <begin position="29"/>
        <end position="44"/>
    </location>
</feature>
<feature type="region of interest" description="Disordered" evidence="1">
    <location>
        <begin position="227"/>
        <end position="255"/>
    </location>
</feature>
<reference evidence="2" key="1">
    <citation type="journal article" date="2023" name="Mol. Phylogenet. Evol.">
        <title>Genome-scale phylogeny and comparative genomics of the fungal order Sordariales.</title>
        <authorList>
            <person name="Hensen N."/>
            <person name="Bonometti L."/>
            <person name="Westerberg I."/>
            <person name="Brannstrom I.O."/>
            <person name="Guillou S."/>
            <person name="Cros-Aarteil S."/>
            <person name="Calhoun S."/>
            <person name="Haridas S."/>
            <person name="Kuo A."/>
            <person name="Mondo S."/>
            <person name="Pangilinan J."/>
            <person name="Riley R."/>
            <person name="LaButti K."/>
            <person name="Andreopoulos B."/>
            <person name="Lipzen A."/>
            <person name="Chen C."/>
            <person name="Yan M."/>
            <person name="Daum C."/>
            <person name="Ng V."/>
            <person name="Clum A."/>
            <person name="Steindorff A."/>
            <person name="Ohm R.A."/>
            <person name="Martin F."/>
            <person name="Silar P."/>
            <person name="Natvig D.O."/>
            <person name="Lalanne C."/>
            <person name="Gautier V."/>
            <person name="Ament-Velasquez S.L."/>
            <person name="Kruys A."/>
            <person name="Hutchinson M.I."/>
            <person name="Powell A.J."/>
            <person name="Barry K."/>
            <person name="Miller A.N."/>
            <person name="Grigoriev I.V."/>
            <person name="Debuchy R."/>
            <person name="Gladieux P."/>
            <person name="Hiltunen Thoren M."/>
            <person name="Johannesson H."/>
        </authorList>
    </citation>
    <scope>NUCLEOTIDE SEQUENCE</scope>
    <source>
        <strain evidence="2">SMH4131-1</strain>
    </source>
</reference>
<dbReference type="AlphaFoldDB" id="A0AAE0II97"/>